<dbReference type="RefSeq" id="WP_210510816.1">
    <property type="nucleotide sequence ID" value="NZ_JAFIDN010000003.1"/>
</dbReference>
<dbReference type="SUPFAM" id="SSF56317">
    <property type="entry name" value="Carbon-nitrogen hydrolase"/>
    <property type="match status" value="1"/>
</dbReference>
<proteinExistence type="inferred from homology"/>
<comment type="similarity">
    <text evidence="1">Belongs to the carbon-nitrogen hydrolase superfamily. NIT1/NIT2 family.</text>
</comment>
<dbReference type="GO" id="GO:0016811">
    <property type="term" value="F:hydrolase activity, acting on carbon-nitrogen (but not peptide) bonds, in linear amides"/>
    <property type="evidence" value="ECO:0007669"/>
    <property type="project" value="InterPro"/>
</dbReference>
<dbReference type="PROSITE" id="PS50263">
    <property type="entry name" value="CN_HYDROLASE"/>
    <property type="match status" value="1"/>
</dbReference>
<comment type="caution">
    <text evidence="4">The sequence shown here is derived from an EMBL/GenBank/DDBJ whole genome shotgun (WGS) entry which is preliminary data.</text>
</comment>
<evidence type="ECO:0000256" key="2">
    <source>
        <dbReference type="ARBA" id="ARBA00022801"/>
    </source>
</evidence>
<dbReference type="Proteomes" id="UP000673975">
    <property type="component" value="Unassembled WGS sequence"/>
</dbReference>
<evidence type="ECO:0000313" key="4">
    <source>
        <dbReference type="EMBL" id="MBP3191915.1"/>
    </source>
</evidence>
<evidence type="ECO:0000256" key="1">
    <source>
        <dbReference type="ARBA" id="ARBA00010613"/>
    </source>
</evidence>
<accession>A0A8J7UU10</accession>
<dbReference type="InterPro" id="IPR001110">
    <property type="entry name" value="UPF0012_CS"/>
</dbReference>
<keyword evidence="5" id="KW-1185">Reference proteome</keyword>
<dbReference type="InterPro" id="IPR003010">
    <property type="entry name" value="C-N_Hydrolase"/>
</dbReference>
<evidence type="ECO:0000259" key="3">
    <source>
        <dbReference type="PROSITE" id="PS50263"/>
    </source>
</evidence>
<dbReference type="InterPro" id="IPR045254">
    <property type="entry name" value="Nit1/2_C-N_Hydrolase"/>
</dbReference>
<dbReference type="Pfam" id="PF00795">
    <property type="entry name" value="CN_hydrolase"/>
    <property type="match status" value="1"/>
</dbReference>
<dbReference type="EMBL" id="JAFIDN010000003">
    <property type="protein sequence ID" value="MBP3191915.1"/>
    <property type="molecule type" value="Genomic_DNA"/>
</dbReference>
<name>A0A8J7UU10_9BACT</name>
<feature type="domain" description="CN hydrolase" evidence="3">
    <location>
        <begin position="4"/>
        <end position="251"/>
    </location>
</feature>
<dbReference type="InterPro" id="IPR036526">
    <property type="entry name" value="C-N_Hydrolase_sf"/>
</dbReference>
<evidence type="ECO:0000313" key="5">
    <source>
        <dbReference type="Proteomes" id="UP000673975"/>
    </source>
</evidence>
<dbReference type="Gene3D" id="3.60.110.10">
    <property type="entry name" value="Carbon-nitrogen hydrolase"/>
    <property type="match status" value="1"/>
</dbReference>
<dbReference type="PANTHER" id="PTHR23088:SF27">
    <property type="entry name" value="DEAMINATED GLUTATHIONE AMIDASE"/>
    <property type="match status" value="1"/>
</dbReference>
<dbReference type="CDD" id="cd07572">
    <property type="entry name" value="nit"/>
    <property type="match status" value="1"/>
</dbReference>
<dbReference type="PANTHER" id="PTHR23088">
    <property type="entry name" value="NITRILASE-RELATED"/>
    <property type="match status" value="1"/>
</dbReference>
<keyword evidence="2 4" id="KW-0378">Hydrolase</keyword>
<organism evidence="4 5">
    <name type="scientific">Natronogracilivirga saccharolytica</name>
    <dbReference type="NCBI Taxonomy" id="2812953"/>
    <lineage>
        <taxon>Bacteria</taxon>
        <taxon>Pseudomonadati</taxon>
        <taxon>Balneolota</taxon>
        <taxon>Balneolia</taxon>
        <taxon>Balneolales</taxon>
        <taxon>Cyclonatronaceae</taxon>
        <taxon>Natronogracilivirga</taxon>
    </lineage>
</organism>
<protein>
    <submittedName>
        <fullName evidence="4">Carbon-nitrogen hydrolase family protein</fullName>
    </submittedName>
</protein>
<reference evidence="4" key="1">
    <citation type="submission" date="2021-02" db="EMBL/GenBank/DDBJ databases">
        <title>Natronogracilivirga saccharolytica gen. nov. sp. nov. a new anaerobic, haloalkiliphilic carbohydrate-fermenting bacterium from soda lake and proposing of Cyclonatronumiaceae fam. nov. in the phylum Balneolaeota.</title>
        <authorList>
            <person name="Zhilina T.N."/>
            <person name="Sorokin D.Y."/>
            <person name="Zavarzina D.G."/>
            <person name="Toshchakov S.V."/>
            <person name="Kublanov I.V."/>
        </authorList>
    </citation>
    <scope>NUCLEOTIDE SEQUENCE</scope>
    <source>
        <strain evidence="4">Z-1702</strain>
    </source>
</reference>
<dbReference type="AlphaFoldDB" id="A0A8J7UU10"/>
<gene>
    <name evidence="4" type="ORF">NATSA_04475</name>
</gene>
<dbReference type="PROSITE" id="PS01227">
    <property type="entry name" value="UPF0012"/>
    <property type="match status" value="1"/>
</dbReference>
<sequence length="271" mass="29816">MGHILAAAIQMNSQPDLEANMADAGRFVGDAAARGASFVALPENFAFLGDEKEKHRQAETIAEAVMQQIPALSKKYGISILAGGFPVRAGSGKVYNRAVFFDPGTGHTSSYDKIHMFDIRLSDEESYMESDTVESGRTNAVVHDGSCGIRFGLSICYDVRFPELYRRLASRGAEVLCVPSAFTRPTGEAHWEVLLRARAIENTCYVIAPAQTGFHGEKRKTHGHTMIIDPWGNILDHLGTETGMALAEIDISYLQSIRKKLPSLQHYRLDI</sequence>